<dbReference type="AlphaFoldDB" id="A0A6J4J478"/>
<feature type="region of interest" description="Disordered" evidence="1">
    <location>
        <begin position="1"/>
        <end position="23"/>
    </location>
</feature>
<organism evidence="2">
    <name type="scientific">uncultured Craurococcus sp</name>
    <dbReference type="NCBI Taxonomy" id="1135998"/>
    <lineage>
        <taxon>Bacteria</taxon>
        <taxon>Pseudomonadati</taxon>
        <taxon>Pseudomonadota</taxon>
        <taxon>Alphaproteobacteria</taxon>
        <taxon>Acetobacterales</taxon>
        <taxon>Acetobacteraceae</taxon>
        <taxon>Craurococcus</taxon>
        <taxon>environmental samples</taxon>
    </lineage>
</organism>
<accession>A0A6J4J478</accession>
<evidence type="ECO:0000313" key="2">
    <source>
        <dbReference type="EMBL" id="CAA9266645.1"/>
    </source>
</evidence>
<name>A0A6J4J478_9PROT</name>
<feature type="non-terminal residue" evidence="2">
    <location>
        <position position="1"/>
    </location>
</feature>
<reference evidence="2" key="1">
    <citation type="submission" date="2020-02" db="EMBL/GenBank/DDBJ databases">
        <authorList>
            <person name="Meier V. D."/>
        </authorList>
    </citation>
    <scope>NUCLEOTIDE SEQUENCE</scope>
    <source>
        <strain evidence="2">AVDCRST_MAG27</strain>
    </source>
</reference>
<dbReference type="EMBL" id="CADCTD010000133">
    <property type="protein sequence ID" value="CAA9266645.1"/>
    <property type="molecule type" value="Genomic_DNA"/>
</dbReference>
<sequence length="38" mass="4377">VDAWTDSMVSTIQPQRSEDDHASINRRFSPRLALVYTL</sequence>
<proteinExistence type="predicted"/>
<feature type="non-terminal residue" evidence="2">
    <location>
        <position position="38"/>
    </location>
</feature>
<protein>
    <submittedName>
        <fullName evidence="2">Uncharacterized protein</fullName>
    </submittedName>
</protein>
<gene>
    <name evidence="2" type="ORF">AVDCRST_MAG27-2852</name>
</gene>
<evidence type="ECO:0000256" key="1">
    <source>
        <dbReference type="SAM" id="MobiDB-lite"/>
    </source>
</evidence>